<comment type="caution">
    <text evidence="1">The sequence shown here is derived from an EMBL/GenBank/DDBJ whole genome shotgun (WGS) entry which is preliminary data.</text>
</comment>
<proteinExistence type="predicted"/>
<protein>
    <submittedName>
        <fullName evidence="1">Uncharacterized protein</fullName>
    </submittedName>
</protein>
<dbReference type="Proteomes" id="UP000299102">
    <property type="component" value="Unassembled WGS sequence"/>
</dbReference>
<name>A0A4C1VJV4_EUMVA</name>
<dbReference type="AlphaFoldDB" id="A0A4C1VJV4"/>
<evidence type="ECO:0000313" key="2">
    <source>
        <dbReference type="Proteomes" id="UP000299102"/>
    </source>
</evidence>
<accession>A0A4C1VJV4</accession>
<evidence type="ECO:0000313" key="1">
    <source>
        <dbReference type="EMBL" id="GBP38577.1"/>
    </source>
</evidence>
<dbReference type="EMBL" id="BGZK01000351">
    <property type="protein sequence ID" value="GBP38577.1"/>
    <property type="molecule type" value="Genomic_DNA"/>
</dbReference>
<reference evidence="1 2" key="1">
    <citation type="journal article" date="2019" name="Commun. Biol.">
        <title>The bagworm genome reveals a unique fibroin gene that provides high tensile strength.</title>
        <authorList>
            <person name="Kono N."/>
            <person name="Nakamura H."/>
            <person name="Ohtoshi R."/>
            <person name="Tomita M."/>
            <person name="Numata K."/>
            <person name="Arakawa K."/>
        </authorList>
    </citation>
    <scope>NUCLEOTIDE SEQUENCE [LARGE SCALE GENOMIC DNA]</scope>
</reference>
<keyword evidence="2" id="KW-1185">Reference proteome</keyword>
<gene>
    <name evidence="1" type="ORF">EVAR_96179_1</name>
</gene>
<sequence length="176" mass="20009">MATRRLLVVTLIYKYYGENGEGRWWGVGVTLSRSGVVTGTCHVRGTKQLTCVFYSRSRSKLACGPPQNRWLPLPMNSRKSRGVTSTLLTLWLGIGYLMEEGVRRRREWSCFYLLTAHLRPAVSQIFYFTSRDLYLKPFTLVYYGLGAVISMKSYRRSMNASEADANTCYRSCGAGD</sequence>
<organism evidence="1 2">
    <name type="scientific">Eumeta variegata</name>
    <name type="common">Bagworm moth</name>
    <name type="synonym">Eumeta japonica</name>
    <dbReference type="NCBI Taxonomy" id="151549"/>
    <lineage>
        <taxon>Eukaryota</taxon>
        <taxon>Metazoa</taxon>
        <taxon>Ecdysozoa</taxon>
        <taxon>Arthropoda</taxon>
        <taxon>Hexapoda</taxon>
        <taxon>Insecta</taxon>
        <taxon>Pterygota</taxon>
        <taxon>Neoptera</taxon>
        <taxon>Endopterygota</taxon>
        <taxon>Lepidoptera</taxon>
        <taxon>Glossata</taxon>
        <taxon>Ditrysia</taxon>
        <taxon>Tineoidea</taxon>
        <taxon>Psychidae</taxon>
        <taxon>Oiketicinae</taxon>
        <taxon>Eumeta</taxon>
    </lineage>
</organism>